<dbReference type="GO" id="GO:0071897">
    <property type="term" value="P:DNA biosynthetic process"/>
    <property type="evidence" value="ECO:0007669"/>
    <property type="project" value="UniProtKB-ARBA"/>
</dbReference>
<dbReference type="Pfam" id="PF00078">
    <property type="entry name" value="RVT_1"/>
    <property type="match status" value="1"/>
</dbReference>
<dbReference type="InterPro" id="IPR000477">
    <property type="entry name" value="RT_dom"/>
</dbReference>
<dbReference type="AlphaFoldDB" id="A0A182FMI5"/>
<dbReference type="EnsemblMetazoa" id="AALB007745-RA">
    <property type="protein sequence ID" value="AALB007745-PA"/>
    <property type="gene ID" value="AALB007745"/>
</dbReference>
<dbReference type="InterPro" id="IPR043502">
    <property type="entry name" value="DNA/RNA_pol_sf"/>
</dbReference>
<dbReference type="VEuPathDB" id="VectorBase:AALB007745"/>
<evidence type="ECO:0000313" key="4">
    <source>
        <dbReference type="Proteomes" id="UP000069272"/>
    </source>
</evidence>
<keyword evidence="4" id="KW-1185">Reference proteome</keyword>
<proteinExistence type="predicted"/>
<evidence type="ECO:0000259" key="2">
    <source>
        <dbReference type="Pfam" id="PF00078"/>
    </source>
</evidence>
<sequence length="314" mass="34895">MNSMLMKGPDLLCSLFGKLVRFREKRVELSGNIRKTFPQILICPEDWLRQCYRLANDGHPITYAMCVMTFGACCSPTTAAFVENRNAARFEDILPEAFKTITETHYADDLLISVDNEQQATQLATEVKFVHQQGGSEIRNWASNSRRVLTDLLPTTSLEHKALSISTELGTEKVLDMNAALLGARLAQTVKQSLPSEPNKLRYGTDSRDVLSWISSDSRLAPDMTESEQRKRVPPEANPADDATKCSGAPELTTECRWLTGPDFLKQPATEWPSIPTRQGTSCDLRTSIAGTTPLVRLPSMPHDSPSGHILFVQ</sequence>
<accession>A0A182FMI5</accession>
<dbReference type="SUPFAM" id="SSF56672">
    <property type="entry name" value="DNA/RNA polymerases"/>
    <property type="match status" value="1"/>
</dbReference>
<dbReference type="Proteomes" id="UP000069272">
    <property type="component" value="Chromosome X"/>
</dbReference>
<dbReference type="PANTHER" id="PTHR47331">
    <property type="entry name" value="PHD-TYPE DOMAIN-CONTAINING PROTEIN"/>
    <property type="match status" value="1"/>
</dbReference>
<protein>
    <submittedName>
        <fullName evidence="3">Reverse transcriptase domain-containing protein</fullName>
    </submittedName>
</protein>
<feature type="region of interest" description="Disordered" evidence="1">
    <location>
        <begin position="220"/>
        <end position="249"/>
    </location>
</feature>
<dbReference type="STRING" id="7167.A0A182FMI5"/>
<reference evidence="3 4" key="1">
    <citation type="journal article" date="2017" name="G3 (Bethesda)">
        <title>The Physical Genome Mapping of Anopheles albimanus Corrected Scaffold Misassemblies and Identified Interarm Rearrangements in Genus Anopheles.</title>
        <authorList>
            <person name="Artemov G.N."/>
            <person name="Peery A.N."/>
            <person name="Jiang X."/>
            <person name="Tu Z."/>
            <person name="Stegniy V.N."/>
            <person name="Sharakhova M.V."/>
            <person name="Sharakhov I.V."/>
        </authorList>
    </citation>
    <scope>NUCLEOTIDE SEQUENCE [LARGE SCALE GENOMIC DNA]</scope>
    <source>
        <strain evidence="3 4">ALBI9_A</strain>
    </source>
</reference>
<name>A0A182FMI5_ANOAL</name>
<reference evidence="3" key="2">
    <citation type="submission" date="2022-08" db="UniProtKB">
        <authorList>
            <consortium name="EnsemblMetazoa"/>
        </authorList>
    </citation>
    <scope>IDENTIFICATION</scope>
    <source>
        <strain evidence="3">STECLA/ALBI9_A</strain>
    </source>
</reference>
<evidence type="ECO:0000256" key="1">
    <source>
        <dbReference type="SAM" id="MobiDB-lite"/>
    </source>
</evidence>
<evidence type="ECO:0000313" key="3">
    <source>
        <dbReference type="EnsemblMetazoa" id="AALB007745-PA"/>
    </source>
</evidence>
<organism evidence="3 4">
    <name type="scientific">Anopheles albimanus</name>
    <name type="common">New world malaria mosquito</name>
    <dbReference type="NCBI Taxonomy" id="7167"/>
    <lineage>
        <taxon>Eukaryota</taxon>
        <taxon>Metazoa</taxon>
        <taxon>Ecdysozoa</taxon>
        <taxon>Arthropoda</taxon>
        <taxon>Hexapoda</taxon>
        <taxon>Insecta</taxon>
        <taxon>Pterygota</taxon>
        <taxon>Neoptera</taxon>
        <taxon>Endopterygota</taxon>
        <taxon>Diptera</taxon>
        <taxon>Nematocera</taxon>
        <taxon>Culicoidea</taxon>
        <taxon>Culicidae</taxon>
        <taxon>Anophelinae</taxon>
        <taxon>Anopheles</taxon>
    </lineage>
</organism>
<dbReference type="VEuPathDB" id="VectorBase:AALB20_028428"/>
<feature type="domain" description="Reverse transcriptase" evidence="2">
    <location>
        <begin position="41"/>
        <end position="141"/>
    </location>
</feature>